<dbReference type="Gene3D" id="3.40.50.150">
    <property type="entry name" value="Vaccinia Virus protein VP39"/>
    <property type="match status" value="1"/>
</dbReference>
<accession>A0ABS3E9Q5</accession>
<evidence type="ECO:0000313" key="1">
    <source>
        <dbReference type="EMBL" id="MBN8431923.1"/>
    </source>
</evidence>
<keyword evidence="2" id="KW-1185">Reference proteome</keyword>
<gene>
    <name evidence="1" type="ORF">JF535_13800</name>
</gene>
<keyword evidence="1" id="KW-0489">Methyltransferase</keyword>
<dbReference type="GO" id="GO:0008168">
    <property type="term" value="F:methyltransferase activity"/>
    <property type="evidence" value="ECO:0007669"/>
    <property type="project" value="UniProtKB-KW"/>
</dbReference>
<keyword evidence="1" id="KW-0808">Transferase</keyword>
<dbReference type="EMBL" id="JAEKJR010000002">
    <property type="protein sequence ID" value="MBN8431923.1"/>
    <property type="molecule type" value="Genomic_DNA"/>
</dbReference>
<evidence type="ECO:0000313" key="2">
    <source>
        <dbReference type="Proteomes" id="UP000664293"/>
    </source>
</evidence>
<dbReference type="InterPro" id="IPR029063">
    <property type="entry name" value="SAM-dependent_MTases_sf"/>
</dbReference>
<reference evidence="1 2" key="1">
    <citation type="submission" date="2020-12" db="EMBL/GenBank/DDBJ databases">
        <title>Oil enriched cultivation method for isolating marine PHA-producing bacteria.</title>
        <authorList>
            <person name="Zheng W."/>
            <person name="Yu S."/>
            <person name="Huang Y."/>
        </authorList>
    </citation>
    <scope>NUCLEOTIDE SEQUENCE [LARGE SCALE GENOMIC DNA]</scope>
    <source>
        <strain evidence="1 2">SN0-2</strain>
    </source>
</reference>
<comment type="caution">
    <text evidence="1">The sequence shown here is derived from an EMBL/GenBank/DDBJ whole genome shotgun (WGS) entry which is preliminary data.</text>
</comment>
<dbReference type="Pfam" id="PF13489">
    <property type="entry name" value="Methyltransf_23"/>
    <property type="match status" value="1"/>
</dbReference>
<dbReference type="GO" id="GO:0032259">
    <property type="term" value="P:methylation"/>
    <property type="evidence" value="ECO:0007669"/>
    <property type="project" value="UniProtKB-KW"/>
</dbReference>
<name>A0ABS3E9Q5_9GAMM</name>
<protein>
    <submittedName>
        <fullName evidence="1">Class I SAM-dependent methyltransferase</fullName>
    </submittedName>
</protein>
<organism evidence="1 2">
    <name type="scientific">Microbulbifer salipaludis</name>
    <dbReference type="NCBI Taxonomy" id="187980"/>
    <lineage>
        <taxon>Bacteria</taxon>
        <taxon>Pseudomonadati</taxon>
        <taxon>Pseudomonadota</taxon>
        <taxon>Gammaproteobacteria</taxon>
        <taxon>Cellvibrionales</taxon>
        <taxon>Microbulbiferaceae</taxon>
        <taxon>Microbulbifer</taxon>
    </lineage>
</organism>
<dbReference type="Proteomes" id="UP000664293">
    <property type="component" value="Unassembled WGS sequence"/>
</dbReference>
<proteinExistence type="predicted"/>
<dbReference type="SUPFAM" id="SSF53335">
    <property type="entry name" value="S-adenosyl-L-methionine-dependent methyltransferases"/>
    <property type="match status" value="1"/>
</dbReference>
<sequence length="216" mass="24684">MAGQPGSCPLCRHQAAQPYHRDQFREYHQCTRCALVFVPSEFHLSAQAEKAYYELHENHLEDAGYRRFLQRCATPLLSRLAPGARGLDFGCGPAPLLARMLEEHGHPMAIYDLFFQPDTSVLDDRFDFVVSTEVVEHLADPMATLEMLWCRINAGGVLAIMTKLVASQERFASWHYIRDPTHVIFFSRETFRWLAGHWSAKLEFSGNDVIFLSRPA</sequence>